<comment type="caution">
    <text evidence="4">The sequence shown here is derived from an EMBL/GenBank/DDBJ whole genome shotgun (WGS) entry which is preliminary data.</text>
</comment>
<keyword evidence="2" id="KW-0812">Transmembrane</keyword>
<gene>
    <name evidence="4" type="ORF">CI088_02115</name>
</gene>
<dbReference type="AlphaFoldDB" id="A0A2W3ZB42"/>
<dbReference type="RefSeq" id="WP_111247035.1">
    <property type="nucleotide sequence ID" value="NZ_JAFLVY010000007.1"/>
</dbReference>
<keyword evidence="1" id="KW-0238">DNA-binding</keyword>
<dbReference type="InterPro" id="IPR001387">
    <property type="entry name" value="Cro/C1-type_HTH"/>
</dbReference>
<dbReference type="Pfam" id="PF01381">
    <property type="entry name" value="HTH_3"/>
    <property type="match status" value="1"/>
</dbReference>
<evidence type="ECO:0000256" key="1">
    <source>
        <dbReference type="ARBA" id="ARBA00023125"/>
    </source>
</evidence>
<keyword evidence="2" id="KW-1133">Transmembrane helix</keyword>
<dbReference type="EMBL" id="PIEU01000022">
    <property type="protein sequence ID" value="PZL76958.1"/>
    <property type="molecule type" value="Genomic_DNA"/>
</dbReference>
<dbReference type="GO" id="GO:0003677">
    <property type="term" value="F:DNA binding"/>
    <property type="evidence" value="ECO:0007669"/>
    <property type="project" value="UniProtKB-KW"/>
</dbReference>
<proteinExistence type="predicted"/>
<dbReference type="PROSITE" id="PS50943">
    <property type="entry name" value="HTH_CROC1"/>
    <property type="match status" value="1"/>
</dbReference>
<organism evidence="4 5">
    <name type="scientific">Enterococcus plantarum</name>
    <dbReference type="NCBI Taxonomy" id="1077675"/>
    <lineage>
        <taxon>Bacteria</taxon>
        <taxon>Bacillati</taxon>
        <taxon>Bacillota</taxon>
        <taxon>Bacilli</taxon>
        <taxon>Lactobacillales</taxon>
        <taxon>Enterococcaceae</taxon>
        <taxon>Enterococcus</taxon>
    </lineage>
</organism>
<sequence length="195" mass="22582">MNFSKQLKKNRELNGLSQEELAEKIYVTRQTISKWENDKNYPDIHNLIALSILFGISLDELVKGDVDKMKNIVNDDAMDKSTKGMIIFLGLTLVIGVPSLIIWKVMGFIPFLLLSAITMYYAVKIEKLKKKNNIKTYKEIIAFSEEKSNLDELREQRDQKKYFGERILIVLVFTLFFGALAWIIKLATVFLMNHL</sequence>
<name>A0A2W3ZB42_9ENTE</name>
<dbReference type="Gene3D" id="1.10.260.40">
    <property type="entry name" value="lambda repressor-like DNA-binding domains"/>
    <property type="match status" value="1"/>
</dbReference>
<keyword evidence="2" id="KW-0472">Membrane</keyword>
<evidence type="ECO:0000259" key="3">
    <source>
        <dbReference type="PROSITE" id="PS50943"/>
    </source>
</evidence>
<feature type="transmembrane region" description="Helical" evidence="2">
    <location>
        <begin position="167"/>
        <end position="192"/>
    </location>
</feature>
<reference evidence="4 5" key="1">
    <citation type="submission" date="2017-11" db="EMBL/GenBank/DDBJ databases">
        <title>Draft genome sequence of Enterococcus plantarum TRW2 strain isolated from lettuce.</title>
        <authorList>
            <person name="Kim E.B."/>
            <person name="Marco M.L."/>
            <person name="Williams T.R."/>
            <person name="You I.H."/>
        </authorList>
    </citation>
    <scope>NUCLEOTIDE SEQUENCE [LARGE SCALE GENOMIC DNA]</scope>
    <source>
        <strain evidence="4 5">TRW2</strain>
    </source>
</reference>
<dbReference type="PANTHER" id="PTHR46558:SF15">
    <property type="entry name" value="HELIX-TURN-HELIX DOMAIN PROTEIN"/>
    <property type="match status" value="1"/>
</dbReference>
<feature type="domain" description="HTH cro/C1-type" evidence="3">
    <location>
        <begin position="7"/>
        <end position="61"/>
    </location>
</feature>
<dbReference type="PANTHER" id="PTHR46558">
    <property type="entry name" value="TRACRIPTIONAL REGULATORY PROTEIN-RELATED-RELATED"/>
    <property type="match status" value="1"/>
</dbReference>
<feature type="transmembrane region" description="Helical" evidence="2">
    <location>
        <begin position="107"/>
        <end position="123"/>
    </location>
</feature>
<dbReference type="CDD" id="cd00093">
    <property type="entry name" value="HTH_XRE"/>
    <property type="match status" value="1"/>
</dbReference>
<protein>
    <submittedName>
        <fullName evidence="4">Transcriptional regulator</fullName>
    </submittedName>
</protein>
<evidence type="ECO:0000313" key="4">
    <source>
        <dbReference type="EMBL" id="PZL76958.1"/>
    </source>
</evidence>
<dbReference type="Proteomes" id="UP000249828">
    <property type="component" value="Unassembled WGS sequence"/>
</dbReference>
<dbReference type="SUPFAM" id="SSF47413">
    <property type="entry name" value="lambda repressor-like DNA-binding domains"/>
    <property type="match status" value="1"/>
</dbReference>
<keyword evidence="5" id="KW-1185">Reference proteome</keyword>
<evidence type="ECO:0000256" key="2">
    <source>
        <dbReference type="SAM" id="Phobius"/>
    </source>
</evidence>
<dbReference type="InterPro" id="IPR010982">
    <property type="entry name" value="Lambda_DNA-bd_dom_sf"/>
</dbReference>
<evidence type="ECO:0000313" key="5">
    <source>
        <dbReference type="Proteomes" id="UP000249828"/>
    </source>
</evidence>
<feature type="transmembrane region" description="Helical" evidence="2">
    <location>
        <begin position="83"/>
        <end position="101"/>
    </location>
</feature>
<accession>A0A2W3ZB42</accession>
<dbReference type="SMART" id="SM00530">
    <property type="entry name" value="HTH_XRE"/>
    <property type="match status" value="1"/>
</dbReference>